<name>A0A4Q9HIN5_STRKA</name>
<proteinExistence type="predicted"/>
<dbReference type="EMBL" id="SIXH01000864">
    <property type="protein sequence ID" value="TBO54484.1"/>
    <property type="molecule type" value="Genomic_DNA"/>
</dbReference>
<protein>
    <submittedName>
        <fullName evidence="1">SPW_0924 family protein</fullName>
    </submittedName>
</protein>
<keyword evidence="2" id="KW-1185">Reference proteome</keyword>
<dbReference type="RefSeq" id="WP_107436935.1">
    <property type="nucleotide sequence ID" value="NZ_NDXL01000003.1"/>
</dbReference>
<evidence type="ECO:0000313" key="2">
    <source>
        <dbReference type="Proteomes" id="UP000292452"/>
    </source>
</evidence>
<reference evidence="1 2" key="1">
    <citation type="submission" date="2019-02" db="EMBL/GenBank/DDBJ databases">
        <title>Draft Genome Sequence of Streptomyces sp. AM-2504, identified by 16S rRNA comparative analysis as a Streptomyces Kasugaensis strain.</title>
        <authorList>
            <person name="Napolioni V."/>
            <person name="Giuliodori A.M."/>
            <person name="Spurio R."/>
            <person name="Fabbretti A."/>
        </authorList>
    </citation>
    <scope>NUCLEOTIDE SEQUENCE [LARGE SCALE GENOMIC DNA]</scope>
    <source>
        <strain evidence="1 2">AM-2504</strain>
    </source>
</reference>
<organism evidence="1 2">
    <name type="scientific">Streptomyces kasugaensis</name>
    <dbReference type="NCBI Taxonomy" id="1946"/>
    <lineage>
        <taxon>Bacteria</taxon>
        <taxon>Bacillati</taxon>
        <taxon>Actinomycetota</taxon>
        <taxon>Actinomycetes</taxon>
        <taxon>Kitasatosporales</taxon>
        <taxon>Streptomycetaceae</taxon>
        <taxon>Streptomyces</taxon>
    </lineage>
</organism>
<dbReference type="Proteomes" id="UP000292452">
    <property type="component" value="Unassembled WGS sequence"/>
</dbReference>
<dbReference type="GeneID" id="97379044"/>
<dbReference type="NCBIfam" id="NF033490">
    <property type="entry name" value="small_SPW0924"/>
    <property type="match status" value="1"/>
</dbReference>
<gene>
    <name evidence="1" type="ORF">EYS09_38280</name>
</gene>
<comment type="caution">
    <text evidence="1">The sequence shown here is derived from an EMBL/GenBank/DDBJ whole genome shotgun (WGS) entry which is preliminary data.</text>
</comment>
<sequence>MRALKAAAVGLAAALALVFAVTAIGGPAGRTSPEPLLTTVPAHP</sequence>
<evidence type="ECO:0000313" key="1">
    <source>
        <dbReference type="EMBL" id="TBO54484.1"/>
    </source>
</evidence>
<dbReference type="InterPro" id="IPR048001">
    <property type="entry name" value="SPW_0924-like"/>
</dbReference>
<dbReference type="AlphaFoldDB" id="A0A4Q9HIN5"/>
<accession>A0A4Q9HIN5</accession>